<name>A0AAD5QSS5_PARTN</name>
<gene>
    <name evidence="1" type="ORF">KIN20_019308</name>
</gene>
<evidence type="ECO:0000313" key="2">
    <source>
        <dbReference type="Proteomes" id="UP001196413"/>
    </source>
</evidence>
<reference evidence="1" key="1">
    <citation type="submission" date="2021-06" db="EMBL/GenBank/DDBJ databases">
        <title>Parelaphostrongylus tenuis whole genome reference sequence.</title>
        <authorList>
            <person name="Garwood T.J."/>
            <person name="Larsen P.A."/>
            <person name="Fountain-Jones N.M."/>
            <person name="Garbe J.R."/>
            <person name="Macchietto M.G."/>
            <person name="Kania S.A."/>
            <person name="Gerhold R.W."/>
            <person name="Richards J.E."/>
            <person name="Wolf T.M."/>
        </authorList>
    </citation>
    <scope>NUCLEOTIDE SEQUENCE</scope>
    <source>
        <strain evidence="1">MNPRO001-30</strain>
        <tissue evidence="1">Meninges</tissue>
    </source>
</reference>
<organism evidence="1 2">
    <name type="scientific">Parelaphostrongylus tenuis</name>
    <name type="common">Meningeal worm</name>
    <dbReference type="NCBI Taxonomy" id="148309"/>
    <lineage>
        <taxon>Eukaryota</taxon>
        <taxon>Metazoa</taxon>
        <taxon>Ecdysozoa</taxon>
        <taxon>Nematoda</taxon>
        <taxon>Chromadorea</taxon>
        <taxon>Rhabditida</taxon>
        <taxon>Rhabditina</taxon>
        <taxon>Rhabditomorpha</taxon>
        <taxon>Strongyloidea</taxon>
        <taxon>Metastrongylidae</taxon>
        <taxon>Parelaphostrongylus</taxon>
    </lineage>
</organism>
<proteinExistence type="predicted"/>
<comment type="caution">
    <text evidence="1">The sequence shown here is derived from an EMBL/GenBank/DDBJ whole genome shotgun (WGS) entry which is preliminary data.</text>
</comment>
<evidence type="ECO:0000313" key="1">
    <source>
        <dbReference type="EMBL" id="KAJ1360355.1"/>
    </source>
</evidence>
<dbReference type="AlphaFoldDB" id="A0AAD5QSS5"/>
<sequence>MAKELVWQRTWQFSKKNLDHCYSIADDADCRYARQNKERRRKFSLSQIEVKIQQAPLHSCWRSNLERFKRRVSVEELR</sequence>
<protein>
    <submittedName>
        <fullName evidence="1">Uncharacterized protein</fullName>
    </submittedName>
</protein>
<feature type="non-terminal residue" evidence="1">
    <location>
        <position position="1"/>
    </location>
</feature>
<dbReference type="Proteomes" id="UP001196413">
    <property type="component" value="Unassembled WGS sequence"/>
</dbReference>
<accession>A0AAD5QSS5</accession>
<keyword evidence="2" id="KW-1185">Reference proteome</keyword>
<dbReference type="EMBL" id="JAHQIW010003849">
    <property type="protein sequence ID" value="KAJ1360355.1"/>
    <property type="molecule type" value="Genomic_DNA"/>
</dbReference>